<dbReference type="RefSeq" id="WP_143103672.1">
    <property type="nucleotide sequence ID" value="NZ_FOPM01000003.1"/>
</dbReference>
<accession>A0A1I2RRZ8</accession>
<organism evidence="3 4">
    <name type="scientific">Methylobacterium gossipiicola</name>
    <dbReference type="NCBI Taxonomy" id="582675"/>
    <lineage>
        <taxon>Bacteria</taxon>
        <taxon>Pseudomonadati</taxon>
        <taxon>Pseudomonadota</taxon>
        <taxon>Alphaproteobacteria</taxon>
        <taxon>Hyphomicrobiales</taxon>
        <taxon>Methylobacteriaceae</taxon>
        <taxon>Methylobacterium</taxon>
    </lineage>
</organism>
<proteinExistence type="predicted"/>
<reference evidence="4" key="1">
    <citation type="submission" date="2016-10" db="EMBL/GenBank/DDBJ databases">
        <authorList>
            <person name="Varghese N."/>
            <person name="Submissions S."/>
        </authorList>
    </citation>
    <scope>NUCLEOTIDE SEQUENCE [LARGE SCALE GENOMIC DNA]</scope>
    <source>
        <strain evidence="4">Gh-105</strain>
    </source>
</reference>
<evidence type="ECO:0000313" key="4">
    <source>
        <dbReference type="Proteomes" id="UP000199229"/>
    </source>
</evidence>
<name>A0A1I2RRZ8_9HYPH</name>
<protein>
    <submittedName>
        <fullName evidence="3">Uncharacterized protein</fullName>
    </submittedName>
</protein>
<evidence type="ECO:0000313" key="3">
    <source>
        <dbReference type="EMBL" id="SFG43220.1"/>
    </source>
</evidence>
<sequence length="72" mass="7481">MRPTIPLALGGLALALLAAPAEGRPRARADGVPANAFASNDPSRPPEAARLPSRRARPVADGLRPPRDIPGR</sequence>
<gene>
    <name evidence="3" type="ORF">SAMN05192565_103101</name>
</gene>
<feature type="chain" id="PRO_5011629867" evidence="2">
    <location>
        <begin position="19"/>
        <end position="72"/>
    </location>
</feature>
<dbReference type="Proteomes" id="UP000199229">
    <property type="component" value="Unassembled WGS sequence"/>
</dbReference>
<feature type="region of interest" description="Disordered" evidence="1">
    <location>
        <begin position="26"/>
        <end position="72"/>
    </location>
</feature>
<evidence type="ECO:0000256" key="1">
    <source>
        <dbReference type="SAM" id="MobiDB-lite"/>
    </source>
</evidence>
<keyword evidence="2" id="KW-0732">Signal</keyword>
<keyword evidence="4" id="KW-1185">Reference proteome</keyword>
<evidence type="ECO:0000256" key="2">
    <source>
        <dbReference type="SAM" id="SignalP"/>
    </source>
</evidence>
<dbReference type="EMBL" id="FOPM01000003">
    <property type="protein sequence ID" value="SFG43220.1"/>
    <property type="molecule type" value="Genomic_DNA"/>
</dbReference>
<feature type="signal peptide" evidence="2">
    <location>
        <begin position="1"/>
        <end position="18"/>
    </location>
</feature>
<dbReference type="AlphaFoldDB" id="A0A1I2RRZ8"/>